<dbReference type="RefSeq" id="WP_006860890.1">
    <property type="nucleotide sequence ID" value="NZ_ACCL02000004.1"/>
</dbReference>
<evidence type="ECO:0000313" key="5">
    <source>
        <dbReference type="Proteomes" id="UP000005561"/>
    </source>
</evidence>
<dbReference type="Pfam" id="PF00106">
    <property type="entry name" value="adh_short"/>
    <property type="match status" value="1"/>
</dbReference>
<dbReference type="eggNOG" id="COG1028">
    <property type="taxonomic scope" value="Bacteria"/>
</dbReference>
<dbReference type="EMBL" id="ACCL02000004">
    <property type="protein sequence ID" value="EET61901.1"/>
    <property type="molecule type" value="Genomic_DNA"/>
</dbReference>
<evidence type="ECO:0000256" key="3">
    <source>
        <dbReference type="RuleBase" id="RU000363"/>
    </source>
</evidence>
<keyword evidence="2" id="KW-0560">Oxidoreductase</keyword>
<dbReference type="PRINTS" id="PR00081">
    <property type="entry name" value="GDHRDH"/>
</dbReference>
<protein>
    <submittedName>
        <fullName evidence="4">Oxidoreductase, short chain dehydrogenase/reductase family protein</fullName>
    </submittedName>
</protein>
<dbReference type="AlphaFoldDB" id="C6LBU8"/>
<name>C6LBU8_9FIRM</name>
<evidence type="ECO:0000256" key="1">
    <source>
        <dbReference type="ARBA" id="ARBA00006484"/>
    </source>
</evidence>
<dbReference type="SUPFAM" id="SSF51735">
    <property type="entry name" value="NAD(P)-binding Rossmann-fold domains"/>
    <property type="match status" value="1"/>
</dbReference>
<dbReference type="InterPro" id="IPR002347">
    <property type="entry name" value="SDR_fam"/>
</dbReference>
<gene>
    <name evidence="4" type="ORF">BRYFOR_06093</name>
</gene>
<evidence type="ECO:0000313" key="4">
    <source>
        <dbReference type="EMBL" id="EET61901.1"/>
    </source>
</evidence>
<dbReference type="PANTHER" id="PTHR45024:SF2">
    <property type="entry name" value="SCP2 DOMAIN-CONTAINING PROTEIN"/>
    <property type="match status" value="1"/>
</dbReference>
<dbReference type="Gene3D" id="3.40.50.720">
    <property type="entry name" value="NAD(P)-binding Rossmann-like Domain"/>
    <property type="match status" value="1"/>
</dbReference>
<accession>C6LBU8</accession>
<comment type="caution">
    <text evidence="4">The sequence shown here is derived from an EMBL/GenBank/DDBJ whole genome shotgun (WGS) entry which is preliminary data.</text>
</comment>
<dbReference type="OrthoDB" id="9803333at2"/>
<organism evidence="4 5">
    <name type="scientific">Marvinbryantia formatexigens DSM 14469</name>
    <dbReference type="NCBI Taxonomy" id="478749"/>
    <lineage>
        <taxon>Bacteria</taxon>
        <taxon>Bacillati</taxon>
        <taxon>Bacillota</taxon>
        <taxon>Clostridia</taxon>
        <taxon>Lachnospirales</taxon>
        <taxon>Lachnospiraceae</taxon>
        <taxon>Marvinbryantia</taxon>
    </lineage>
</organism>
<dbReference type="STRING" id="168384.SAMN05660368_00552"/>
<dbReference type="Proteomes" id="UP000005561">
    <property type="component" value="Unassembled WGS sequence"/>
</dbReference>
<dbReference type="GO" id="GO:0016491">
    <property type="term" value="F:oxidoreductase activity"/>
    <property type="evidence" value="ECO:0007669"/>
    <property type="project" value="UniProtKB-KW"/>
</dbReference>
<dbReference type="PRINTS" id="PR00080">
    <property type="entry name" value="SDRFAMILY"/>
</dbReference>
<dbReference type="InterPro" id="IPR036291">
    <property type="entry name" value="NAD(P)-bd_dom_sf"/>
</dbReference>
<proteinExistence type="inferred from homology"/>
<reference evidence="4" key="1">
    <citation type="submission" date="2009-07" db="EMBL/GenBank/DDBJ databases">
        <authorList>
            <person name="Weinstock G."/>
            <person name="Sodergren E."/>
            <person name="Clifton S."/>
            <person name="Fulton L."/>
            <person name="Fulton B."/>
            <person name="Courtney L."/>
            <person name="Fronick C."/>
            <person name="Harrison M."/>
            <person name="Strong C."/>
            <person name="Farmer C."/>
            <person name="Delahaunty K."/>
            <person name="Markovic C."/>
            <person name="Hall O."/>
            <person name="Minx P."/>
            <person name="Tomlinson C."/>
            <person name="Mitreva M."/>
            <person name="Nelson J."/>
            <person name="Hou S."/>
            <person name="Wollam A."/>
            <person name="Pepin K.H."/>
            <person name="Johnson M."/>
            <person name="Bhonagiri V."/>
            <person name="Nash W.E."/>
            <person name="Warren W."/>
            <person name="Chinwalla A."/>
            <person name="Mardis E.R."/>
            <person name="Wilson R.K."/>
        </authorList>
    </citation>
    <scope>NUCLEOTIDE SEQUENCE [LARGE SCALE GENOMIC DNA]</scope>
    <source>
        <strain evidence="4">DSM 14469</strain>
    </source>
</reference>
<comment type="similarity">
    <text evidence="1 3">Belongs to the short-chain dehydrogenases/reductases (SDR) family.</text>
</comment>
<sequence length="337" mass="36350">MGNLLKDQVAIITGSGQGIGKDLAVWMASQGCKVFTNNRKKGSSMQAHDGKFVKLNEDDQAKLATIIGDAETAAEAVNSNPDVQAAGGEACPVYADISKPEGCKKLVDAAIEKWGRLDILVNNAAATWTGNVKEMKPENWETCVRSKLDSSFYLIYYALPHMLKQGYGRILLASSEGQVGLEGMCGYSAACGGVAAMTRGIAQDLAGDGISINAYTPNAGTRSWFNMLAEYRAEGIDPSYIEAAAPAAQKFPPDRMIPVLGYMCTKEFEATGLVVKVGADGEVSLWSNMDKYNTMFKDLWKDGAWTVEELRERVPKELLKDATVTKSVLAVNKGSYD</sequence>
<dbReference type="CDD" id="cd05233">
    <property type="entry name" value="SDR_c"/>
    <property type="match status" value="1"/>
</dbReference>
<dbReference type="PANTHER" id="PTHR45024">
    <property type="entry name" value="DEHYDROGENASES, SHORT CHAIN"/>
    <property type="match status" value="1"/>
</dbReference>
<evidence type="ECO:0000256" key="2">
    <source>
        <dbReference type="ARBA" id="ARBA00023002"/>
    </source>
</evidence>
<keyword evidence="5" id="KW-1185">Reference proteome</keyword>
<dbReference type="InterPro" id="IPR051687">
    <property type="entry name" value="Peroxisomal_Beta-Oxidation"/>
</dbReference>